<evidence type="ECO:0000313" key="3">
    <source>
        <dbReference type="Proteomes" id="UP000254893"/>
    </source>
</evidence>
<proteinExistence type="predicted"/>
<accession>A0A380CPB2</accession>
<dbReference type="InterPro" id="IPR018490">
    <property type="entry name" value="cNMP-bd_dom_sf"/>
</dbReference>
<dbReference type="SMART" id="SM00100">
    <property type="entry name" value="cNMP"/>
    <property type="match status" value="1"/>
</dbReference>
<dbReference type="Pfam" id="PF00027">
    <property type="entry name" value="cNMP_binding"/>
    <property type="match status" value="1"/>
</dbReference>
<organism evidence="2 3">
    <name type="scientific">Sphingobacterium spiritivorum</name>
    <name type="common">Flavobacterium spiritivorum</name>
    <dbReference type="NCBI Taxonomy" id="258"/>
    <lineage>
        <taxon>Bacteria</taxon>
        <taxon>Pseudomonadati</taxon>
        <taxon>Bacteroidota</taxon>
        <taxon>Sphingobacteriia</taxon>
        <taxon>Sphingobacteriales</taxon>
        <taxon>Sphingobacteriaceae</taxon>
        <taxon>Sphingobacterium</taxon>
    </lineage>
</organism>
<sequence>MHSDPFKVYRNSAIEAKDLENISSRHESVHFSKGDMILKEGKLTHEYYLLESGLVRSYVHDYEGNEITTEFFGDNEIVIEVTSLFLKIPSQENIQCLTDCKAWKLDYDTFQMLYHTIPAFNEWGRAWMTYALHIMKKRSIDMVSLSALQRYNQLIVSKPQIFQFAPLKHIASYLGVTDTSLSRIRKEAVQ</sequence>
<dbReference type="Proteomes" id="UP000254893">
    <property type="component" value="Unassembled WGS sequence"/>
</dbReference>
<gene>
    <name evidence="2" type="ORF">NCTC11388_03447</name>
</gene>
<dbReference type="InterPro" id="IPR014710">
    <property type="entry name" value="RmlC-like_jellyroll"/>
</dbReference>
<evidence type="ECO:0000313" key="2">
    <source>
        <dbReference type="EMBL" id="SUJ24123.1"/>
    </source>
</evidence>
<dbReference type="AlphaFoldDB" id="A0A380CPB2"/>
<evidence type="ECO:0000259" key="1">
    <source>
        <dbReference type="PROSITE" id="PS50042"/>
    </source>
</evidence>
<feature type="domain" description="Cyclic nucleotide-binding" evidence="1">
    <location>
        <begin position="10"/>
        <end position="113"/>
    </location>
</feature>
<dbReference type="CDD" id="cd00038">
    <property type="entry name" value="CAP_ED"/>
    <property type="match status" value="1"/>
</dbReference>
<name>A0A380CPB2_SPHSI</name>
<dbReference type="Gene3D" id="2.60.120.10">
    <property type="entry name" value="Jelly Rolls"/>
    <property type="match status" value="1"/>
</dbReference>
<dbReference type="InterPro" id="IPR000595">
    <property type="entry name" value="cNMP-bd_dom"/>
</dbReference>
<dbReference type="PROSITE" id="PS50042">
    <property type="entry name" value="CNMP_BINDING_3"/>
    <property type="match status" value="1"/>
</dbReference>
<protein>
    <submittedName>
        <fullName evidence="2">Cyclic nucleotide-binding domain</fullName>
    </submittedName>
</protein>
<dbReference type="EMBL" id="UGYW01000002">
    <property type="protein sequence ID" value="SUJ24123.1"/>
    <property type="molecule type" value="Genomic_DNA"/>
</dbReference>
<dbReference type="SUPFAM" id="SSF51206">
    <property type="entry name" value="cAMP-binding domain-like"/>
    <property type="match status" value="1"/>
</dbReference>
<reference evidence="2 3" key="1">
    <citation type="submission" date="2018-06" db="EMBL/GenBank/DDBJ databases">
        <authorList>
            <consortium name="Pathogen Informatics"/>
            <person name="Doyle S."/>
        </authorList>
    </citation>
    <scope>NUCLEOTIDE SEQUENCE [LARGE SCALE GENOMIC DNA]</scope>
    <source>
        <strain evidence="2 3">NCTC11388</strain>
    </source>
</reference>
<dbReference type="RefSeq" id="WP_115170918.1">
    <property type="nucleotide sequence ID" value="NZ_UGYW01000002.1"/>
</dbReference>